<organism evidence="2 3">
    <name type="scientific">Apiospora kogelbergensis</name>
    <dbReference type="NCBI Taxonomy" id="1337665"/>
    <lineage>
        <taxon>Eukaryota</taxon>
        <taxon>Fungi</taxon>
        <taxon>Dikarya</taxon>
        <taxon>Ascomycota</taxon>
        <taxon>Pezizomycotina</taxon>
        <taxon>Sordariomycetes</taxon>
        <taxon>Xylariomycetidae</taxon>
        <taxon>Amphisphaeriales</taxon>
        <taxon>Apiosporaceae</taxon>
        <taxon>Apiospora</taxon>
    </lineage>
</organism>
<keyword evidence="1" id="KW-0732">Signal</keyword>
<comment type="caution">
    <text evidence="2">The sequence shown here is derived from an EMBL/GenBank/DDBJ whole genome shotgun (WGS) entry which is preliminary data.</text>
</comment>
<keyword evidence="3" id="KW-1185">Reference proteome</keyword>
<dbReference type="EMBL" id="JAQQWP010000009">
    <property type="protein sequence ID" value="KAK8100481.1"/>
    <property type="molecule type" value="Genomic_DNA"/>
</dbReference>
<evidence type="ECO:0000313" key="2">
    <source>
        <dbReference type="EMBL" id="KAK8100481.1"/>
    </source>
</evidence>
<name>A0AAW0QFI5_9PEZI</name>
<dbReference type="AlphaFoldDB" id="A0AAW0QFI5"/>
<gene>
    <name evidence="2" type="ORF">PG999_010855</name>
</gene>
<feature type="signal peptide" evidence="1">
    <location>
        <begin position="1"/>
        <end position="21"/>
    </location>
</feature>
<accession>A0AAW0QFI5</accession>
<feature type="chain" id="PRO_5043497367" evidence="1">
    <location>
        <begin position="22"/>
        <end position="123"/>
    </location>
</feature>
<protein>
    <submittedName>
        <fullName evidence="2">Uncharacterized protein</fullName>
    </submittedName>
</protein>
<reference evidence="2 3" key="1">
    <citation type="submission" date="2023-01" db="EMBL/GenBank/DDBJ databases">
        <title>Analysis of 21 Apiospora genomes using comparative genomics revels a genus with tremendous synthesis potential of carbohydrate active enzymes and secondary metabolites.</title>
        <authorList>
            <person name="Sorensen T."/>
        </authorList>
    </citation>
    <scope>NUCLEOTIDE SEQUENCE [LARGE SCALE GENOMIC DNA]</scope>
    <source>
        <strain evidence="2 3">CBS 117206</strain>
    </source>
</reference>
<dbReference type="Proteomes" id="UP001392437">
    <property type="component" value="Unassembled WGS sequence"/>
</dbReference>
<proteinExistence type="predicted"/>
<sequence length="123" mass="13638">MQGFKVIFFAIFAILTAGVIADVTGKFNIVSKYKAEKVVNGKKTTVEQRNPILYEKKGLKSDKTLDALVKNFNDWSGGEFNAKKARAGSLYNVEATKVYKNKDDSTAANNRAKKVINDNAQKE</sequence>
<evidence type="ECO:0000313" key="3">
    <source>
        <dbReference type="Proteomes" id="UP001392437"/>
    </source>
</evidence>
<evidence type="ECO:0000256" key="1">
    <source>
        <dbReference type="SAM" id="SignalP"/>
    </source>
</evidence>